<organism evidence="1 2">
    <name type="scientific">Solanum commersonii</name>
    <name type="common">Commerson's wild potato</name>
    <name type="synonym">Commerson's nightshade</name>
    <dbReference type="NCBI Taxonomy" id="4109"/>
    <lineage>
        <taxon>Eukaryota</taxon>
        <taxon>Viridiplantae</taxon>
        <taxon>Streptophyta</taxon>
        <taxon>Embryophyta</taxon>
        <taxon>Tracheophyta</taxon>
        <taxon>Spermatophyta</taxon>
        <taxon>Magnoliopsida</taxon>
        <taxon>eudicotyledons</taxon>
        <taxon>Gunneridae</taxon>
        <taxon>Pentapetalae</taxon>
        <taxon>asterids</taxon>
        <taxon>lamiids</taxon>
        <taxon>Solanales</taxon>
        <taxon>Solanaceae</taxon>
        <taxon>Solanoideae</taxon>
        <taxon>Solaneae</taxon>
        <taxon>Solanum</taxon>
    </lineage>
</organism>
<accession>A0A9J5ZUS1</accession>
<dbReference type="EMBL" id="JACXVP010000003">
    <property type="protein sequence ID" value="KAG5615952.1"/>
    <property type="molecule type" value="Genomic_DNA"/>
</dbReference>
<name>A0A9J5ZUS1_SOLCO</name>
<proteinExistence type="predicted"/>
<sequence>MQGEQELGSQSNHFFSDGTNLCINQTFSNKNELQFLLAKAATKKSFDFATVKSCTKYLKNSRTNVPRQLSSLSMKLFFKSGAGHIFLAIDMI</sequence>
<keyword evidence="2" id="KW-1185">Reference proteome</keyword>
<reference evidence="1 2" key="1">
    <citation type="submission" date="2020-09" db="EMBL/GenBank/DDBJ databases">
        <title>De no assembly of potato wild relative species, Solanum commersonii.</title>
        <authorList>
            <person name="Cho K."/>
        </authorList>
    </citation>
    <scope>NUCLEOTIDE SEQUENCE [LARGE SCALE GENOMIC DNA]</scope>
    <source>
        <strain evidence="1">LZ3.2</strain>
        <tissue evidence="1">Leaf</tissue>
    </source>
</reference>
<dbReference type="OrthoDB" id="1435097at2759"/>
<evidence type="ECO:0000313" key="2">
    <source>
        <dbReference type="Proteomes" id="UP000824120"/>
    </source>
</evidence>
<evidence type="ECO:0000313" key="1">
    <source>
        <dbReference type="EMBL" id="KAG5615952.1"/>
    </source>
</evidence>
<comment type="caution">
    <text evidence="1">The sequence shown here is derived from an EMBL/GenBank/DDBJ whole genome shotgun (WGS) entry which is preliminary data.</text>
</comment>
<protein>
    <submittedName>
        <fullName evidence="1">Uncharacterized protein</fullName>
    </submittedName>
</protein>
<dbReference type="Proteomes" id="UP000824120">
    <property type="component" value="Chromosome 3"/>
</dbReference>
<dbReference type="AlphaFoldDB" id="A0A9J5ZUS1"/>
<gene>
    <name evidence="1" type="ORF">H5410_015776</name>
</gene>